<dbReference type="Proteomes" id="UP001207408">
    <property type="component" value="Unassembled WGS sequence"/>
</dbReference>
<dbReference type="NCBIfam" id="TIGR00691">
    <property type="entry name" value="spoT_relA"/>
    <property type="match status" value="1"/>
</dbReference>
<dbReference type="InterPro" id="IPR043519">
    <property type="entry name" value="NT_sf"/>
</dbReference>
<dbReference type="CDD" id="cd05399">
    <property type="entry name" value="NT_Rel-Spo_like"/>
    <property type="match status" value="1"/>
</dbReference>
<dbReference type="GO" id="GO:0005886">
    <property type="term" value="C:plasma membrane"/>
    <property type="evidence" value="ECO:0007669"/>
    <property type="project" value="TreeGrafter"/>
</dbReference>
<dbReference type="AlphaFoldDB" id="A0AAE3MDL4"/>
<protein>
    <submittedName>
        <fullName evidence="3">RelA/SpoT family protein</fullName>
    </submittedName>
</protein>
<dbReference type="FunFam" id="3.10.20.30:FF:000002">
    <property type="entry name" value="GTP pyrophosphokinase (RelA/SpoT)"/>
    <property type="match status" value="1"/>
</dbReference>
<dbReference type="SMART" id="SM00471">
    <property type="entry name" value="HDc"/>
    <property type="match status" value="1"/>
</dbReference>
<name>A0AAE3MDL4_9BACT</name>
<dbReference type="CDD" id="cd01668">
    <property type="entry name" value="TGS_RSH"/>
    <property type="match status" value="1"/>
</dbReference>
<dbReference type="FunFam" id="1.10.3210.10:FF:000001">
    <property type="entry name" value="GTP pyrophosphokinase RelA"/>
    <property type="match status" value="1"/>
</dbReference>
<dbReference type="SUPFAM" id="SSF81271">
    <property type="entry name" value="TGS-like"/>
    <property type="match status" value="1"/>
</dbReference>
<dbReference type="PROSITE" id="PS51880">
    <property type="entry name" value="TGS"/>
    <property type="match status" value="1"/>
</dbReference>
<dbReference type="SUPFAM" id="SSF55021">
    <property type="entry name" value="ACT-like"/>
    <property type="match status" value="1"/>
</dbReference>
<feature type="domain" description="TGS" evidence="2">
    <location>
        <begin position="403"/>
        <end position="464"/>
    </location>
</feature>
<dbReference type="InterPro" id="IPR002912">
    <property type="entry name" value="ACT_dom"/>
</dbReference>
<dbReference type="Pfam" id="PF19296">
    <property type="entry name" value="RelA_AH_RIS"/>
    <property type="match status" value="1"/>
</dbReference>
<dbReference type="InterPro" id="IPR007685">
    <property type="entry name" value="RelA_SpoT"/>
</dbReference>
<dbReference type="InterPro" id="IPR004811">
    <property type="entry name" value="RelA/Spo_fam"/>
</dbReference>
<dbReference type="Pfam" id="PF02824">
    <property type="entry name" value="TGS"/>
    <property type="match status" value="1"/>
</dbReference>
<dbReference type="EMBL" id="JAPDPI010000018">
    <property type="protein sequence ID" value="MCW3805998.1"/>
    <property type="molecule type" value="Genomic_DNA"/>
</dbReference>
<dbReference type="Gene3D" id="3.30.70.260">
    <property type="match status" value="1"/>
</dbReference>
<dbReference type="SMART" id="SM00954">
    <property type="entry name" value="RelA_SpoT"/>
    <property type="match status" value="1"/>
</dbReference>
<comment type="function">
    <text evidence="1">In eubacteria ppGpp (guanosine 3'-diphosphate 5'-diphosphate) is a mediator of the stringent response that coordinates a variety of cellular activities in response to changes in nutritional abundance.</text>
</comment>
<evidence type="ECO:0000259" key="2">
    <source>
        <dbReference type="PROSITE" id="PS51880"/>
    </source>
</evidence>
<dbReference type="InterPro" id="IPR004095">
    <property type="entry name" value="TGS"/>
</dbReference>
<dbReference type="SUPFAM" id="SSF109604">
    <property type="entry name" value="HD-domain/PDEase-like"/>
    <property type="match status" value="1"/>
</dbReference>
<dbReference type="InterPro" id="IPR045600">
    <property type="entry name" value="RelA/SpoT_AH_RIS"/>
</dbReference>
<dbReference type="Pfam" id="PF13328">
    <property type="entry name" value="HD_4"/>
    <property type="match status" value="1"/>
</dbReference>
<dbReference type="Pfam" id="PF04607">
    <property type="entry name" value="RelA_SpoT"/>
    <property type="match status" value="1"/>
</dbReference>
<dbReference type="InterPro" id="IPR045865">
    <property type="entry name" value="ACT-like_dom_sf"/>
</dbReference>
<accession>A0AAE3MDL4</accession>
<dbReference type="InterPro" id="IPR003607">
    <property type="entry name" value="HD/PDEase_dom"/>
</dbReference>
<dbReference type="RefSeq" id="WP_301199370.1">
    <property type="nucleotide sequence ID" value="NZ_JAPDPI010000018.1"/>
</dbReference>
<dbReference type="GO" id="GO:0015969">
    <property type="term" value="P:guanosine tetraphosphate metabolic process"/>
    <property type="evidence" value="ECO:0007669"/>
    <property type="project" value="InterPro"/>
</dbReference>
<gene>
    <name evidence="3" type="ORF">OM074_10195</name>
</gene>
<reference evidence="3" key="1">
    <citation type="submission" date="2022-10" db="EMBL/GenBank/DDBJ databases">
        <authorList>
            <person name="Yu W.X."/>
        </authorList>
    </citation>
    <scope>NUCLEOTIDE SEQUENCE</scope>
    <source>
        <strain evidence="3">D04</strain>
    </source>
</reference>
<dbReference type="Gene3D" id="3.30.460.10">
    <property type="entry name" value="Beta Polymerase, domain 2"/>
    <property type="match status" value="1"/>
</dbReference>
<dbReference type="CDD" id="cd04876">
    <property type="entry name" value="ACT_RelA-SpoT"/>
    <property type="match status" value="1"/>
</dbReference>
<comment type="caution">
    <text evidence="3">The sequence shown here is derived from an EMBL/GenBank/DDBJ whole genome shotgun (WGS) entry which is preliminary data.</text>
</comment>
<evidence type="ECO:0000256" key="1">
    <source>
        <dbReference type="RuleBase" id="RU003847"/>
    </source>
</evidence>
<dbReference type="PANTHER" id="PTHR21262">
    <property type="entry name" value="GUANOSINE-3',5'-BIS DIPHOSPHATE 3'-PYROPHOSPHOHYDROLASE"/>
    <property type="match status" value="1"/>
</dbReference>
<sequence length="740" mass="84533">MSKVLSEIEENEIIKKEYEALLDECPRCKTGKGALIVDKAFELARKAHKGVRRKSGEPYILHPLAVARIVAEEIGLGTTGVAASLLHDVIEDTDYTYEDLEAIFGKKIASIVDGLTKLSGVFDKNQSAQAENFRKLLLTMVEDVRVIIIKLADRLHNMRTLGSMPEHKRLKIAGETLFMYAPLAHRLGLYSLKTELEDLSLKYEHPVVYQDIVSQIEHSESRNKDLLERFVLPIEESLGKAGIEFEIKARPKSVYSIWNKMQKKNIPVDEIYDVLAIRIVFKQNEFSPEKAQCWNIYSLITDIYKPKPDRLRDWVSTPKANGYEALHATVMGPNGKWVEIQIRSERMDEIAERGFAAHYKYKEVQEKDSELENWLQRIRDILENPPADSLEFLDDFKLNLFSSEIMIFTPKGEVKVMPKGSTALDFAFEIHTKLGYKCIGAKVNYKLVPVSYELKSGDQVEILTSEKQTPKYEWLKSVLTAKAKKAIKDVFKKERKEIIAIGEKLVEEALNKKKLTTNNRILNKLLKYHKIERKEELYFKIGSSKITLDNIDKILKEKSSNKWIKYWTLSFGGGKKEKAPNPKKVDKKKPFVLSDDTDANNYIIASCCNPIPGDDVVGYVDDDEKVILHNRKCPVAIKLMSSQGNKIVSAEWTTHKLLSFLAIINLTGIDQIGIVSKITKVISDDQNVNMRSINVESHDGIFDGIIHLYIHNVEDLNNLIYNIMKIKGVHTVIRQERIQK</sequence>
<dbReference type="InterPro" id="IPR012676">
    <property type="entry name" value="TGS-like"/>
</dbReference>
<dbReference type="SUPFAM" id="SSF81301">
    <property type="entry name" value="Nucleotidyltransferase"/>
    <property type="match status" value="1"/>
</dbReference>
<comment type="similarity">
    <text evidence="1">Belongs to the relA/spoT family.</text>
</comment>
<keyword evidence="4" id="KW-1185">Reference proteome</keyword>
<dbReference type="InterPro" id="IPR033655">
    <property type="entry name" value="TGS_RelA/SpoT"/>
</dbReference>
<proteinExistence type="inferred from homology"/>
<dbReference type="InterPro" id="IPR012675">
    <property type="entry name" value="Beta-grasp_dom_sf"/>
</dbReference>
<dbReference type="PANTHER" id="PTHR21262:SF31">
    <property type="entry name" value="GTP PYROPHOSPHOKINASE"/>
    <property type="match status" value="1"/>
</dbReference>
<dbReference type="Gene3D" id="3.10.20.30">
    <property type="match status" value="1"/>
</dbReference>
<evidence type="ECO:0000313" key="3">
    <source>
        <dbReference type="EMBL" id="MCW3805998.1"/>
    </source>
</evidence>
<dbReference type="Pfam" id="PF13291">
    <property type="entry name" value="ACT_4"/>
    <property type="match status" value="1"/>
</dbReference>
<evidence type="ECO:0000313" key="4">
    <source>
        <dbReference type="Proteomes" id="UP001207408"/>
    </source>
</evidence>
<dbReference type="Gene3D" id="1.10.3210.10">
    <property type="entry name" value="Hypothetical protein af1432"/>
    <property type="match status" value="1"/>
</dbReference>
<organism evidence="3 4">
    <name type="scientific">Plebeiibacterium marinum</name>
    <dbReference type="NCBI Taxonomy" id="2992111"/>
    <lineage>
        <taxon>Bacteria</taxon>
        <taxon>Pseudomonadati</taxon>
        <taxon>Bacteroidota</taxon>
        <taxon>Bacteroidia</taxon>
        <taxon>Marinilabiliales</taxon>
        <taxon>Marinilabiliaceae</taxon>
        <taxon>Plebeiibacterium</taxon>
    </lineage>
</organism>
<dbReference type="CDD" id="cd00077">
    <property type="entry name" value="HDc"/>
    <property type="match status" value="1"/>
</dbReference>